<evidence type="ECO:0000256" key="5">
    <source>
        <dbReference type="ARBA" id="ARBA00023136"/>
    </source>
</evidence>
<name>A0A9Q0RCI2_ANAIG</name>
<dbReference type="GO" id="GO:0005793">
    <property type="term" value="C:endoplasmic reticulum-Golgi intermediate compartment"/>
    <property type="evidence" value="ECO:0007669"/>
    <property type="project" value="TreeGrafter"/>
</dbReference>
<dbReference type="InterPro" id="IPR005052">
    <property type="entry name" value="Lectin_leg"/>
</dbReference>
<dbReference type="SUPFAM" id="SSF49899">
    <property type="entry name" value="Concanavalin A-like lectins/glucanases"/>
    <property type="match status" value="1"/>
</dbReference>
<proteinExistence type="predicted"/>
<keyword evidence="4 6" id="KW-1133">Transmembrane helix</keyword>
<dbReference type="InterPro" id="IPR051136">
    <property type="entry name" value="Intracellular_Lectin-GPT"/>
</dbReference>
<dbReference type="PANTHER" id="PTHR12223">
    <property type="entry name" value="VESICULAR MANNOSE-BINDING LECTIN"/>
    <property type="match status" value="1"/>
</dbReference>
<dbReference type="Pfam" id="PF03388">
    <property type="entry name" value="Lectin_leg-like"/>
    <property type="match status" value="1"/>
</dbReference>
<dbReference type="GO" id="GO:0000139">
    <property type="term" value="C:Golgi membrane"/>
    <property type="evidence" value="ECO:0007669"/>
    <property type="project" value="TreeGrafter"/>
</dbReference>
<protein>
    <submittedName>
        <fullName evidence="9">Lectin mannose-binding 1</fullName>
    </submittedName>
</protein>
<evidence type="ECO:0000313" key="9">
    <source>
        <dbReference type="EMBL" id="KAJ5075177.1"/>
    </source>
</evidence>
<feature type="chain" id="PRO_5040328504" evidence="7">
    <location>
        <begin position="18"/>
        <end position="419"/>
    </location>
</feature>
<organism evidence="9 10">
    <name type="scientific">Anaeramoeba ignava</name>
    <name type="common">Anaerobic marine amoeba</name>
    <dbReference type="NCBI Taxonomy" id="1746090"/>
    <lineage>
        <taxon>Eukaryota</taxon>
        <taxon>Metamonada</taxon>
        <taxon>Anaeramoebidae</taxon>
        <taxon>Anaeramoeba</taxon>
    </lineage>
</organism>
<evidence type="ECO:0000259" key="8">
    <source>
        <dbReference type="Pfam" id="PF03388"/>
    </source>
</evidence>
<evidence type="ECO:0000256" key="1">
    <source>
        <dbReference type="ARBA" id="ARBA00004479"/>
    </source>
</evidence>
<sequence length="419" mass="50026">MKILFLFFFVFFQILFSNQTKIPPVLNPKLSLIPPSFSNIMQTWESQNIFTQPDKIILTRNKEPIGSIWAKDTQDSRDWMCEIELQSGPSQKIETDFDGIGFWYTKQRKKEGYLFGNTDRFEGLAVLLSSTRLEILYQTMSNDMLQKQTLFEHPINYFGLKEKTKIKISYFEGILKVDFDEKSNGEWVSFESKKLQIPKDYYFGLTFTNLKFQSYHYIYSLKVYETFTYDLNELISERLEKDKNNQEIKESFDKQKILDLLQQVDNNLIAEVEQEISLIENLVEKDRQTLYLDKIIDLFYTIFRLDIDSKKNLQTMQELENLYTRIQTSFLSEVTRNTENLVETTTNVVDQIKEIRRSAEFLNNRFEHVAFETQTKLFSGQIEKKSRAGFWIFFIIFEIIFIIFLLYWLNLQSHIYKLF</sequence>
<evidence type="ECO:0000256" key="7">
    <source>
        <dbReference type="SAM" id="SignalP"/>
    </source>
</evidence>
<feature type="transmembrane region" description="Helical" evidence="6">
    <location>
        <begin position="388"/>
        <end position="409"/>
    </location>
</feature>
<dbReference type="GO" id="GO:0006888">
    <property type="term" value="P:endoplasmic reticulum to Golgi vesicle-mediated transport"/>
    <property type="evidence" value="ECO:0007669"/>
    <property type="project" value="TreeGrafter"/>
</dbReference>
<dbReference type="GO" id="GO:0030134">
    <property type="term" value="C:COPII-coated ER to Golgi transport vesicle"/>
    <property type="evidence" value="ECO:0007669"/>
    <property type="project" value="TreeGrafter"/>
</dbReference>
<dbReference type="CDD" id="cd07308">
    <property type="entry name" value="lectin_leg-like"/>
    <property type="match status" value="1"/>
</dbReference>
<comment type="subcellular location">
    <subcellularLocation>
        <location evidence="1">Membrane</location>
        <topology evidence="1">Single-pass type I membrane protein</topology>
    </subcellularLocation>
</comment>
<dbReference type="PANTHER" id="PTHR12223:SF28">
    <property type="entry name" value="LECTIN, MANNOSE BINDING 1 LIKE"/>
    <property type="match status" value="1"/>
</dbReference>
<dbReference type="GO" id="GO:0005789">
    <property type="term" value="C:endoplasmic reticulum membrane"/>
    <property type="evidence" value="ECO:0007669"/>
    <property type="project" value="TreeGrafter"/>
</dbReference>
<accession>A0A9Q0RCI2</accession>
<dbReference type="EMBL" id="JAPDFW010000066">
    <property type="protein sequence ID" value="KAJ5075177.1"/>
    <property type="molecule type" value="Genomic_DNA"/>
</dbReference>
<evidence type="ECO:0000256" key="4">
    <source>
        <dbReference type="ARBA" id="ARBA00022989"/>
    </source>
</evidence>
<keyword evidence="5 6" id="KW-0472">Membrane</keyword>
<dbReference type="Gene3D" id="2.60.120.200">
    <property type="match status" value="1"/>
</dbReference>
<comment type="caution">
    <text evidence="9">The sequence shown here is derived from an EMBL/GenBank/DDBJ whole genome shotgun (WGS) entry which is preliminary data.</text>
</comment>
<evidence type="ECO:0000313" key="10">
    <source>
        <dbReference type="Proteomes" id="UP001149090"/>
    </source>
</evidence>
<feature type="domain" description="L-type lectin-like" evidence="8">
    <location>
        <begin position="30"/>
        <end position="226"/>
    </location>
</feature>
<feature type="signal peptide" evidence="7">
    <location>
        <begin position="1"/>
        <end position="17"/>
    </location>
</feature>
<keyword evidence="2 6" id="KW-0812">Transmembrane</keyword>
<evidence type="ECO:0000256" key="2">
    <source>
        <dbReference type="ARBA" id="ARBA00022692"/>
    </source>
</evidence>
<dbReference type="InterPro" id="IPR013320">
    <property type="entry name" value="ConA-like_dom_sf"/>
</dbReference>
<keyword evidence="10" id="KW-1185">Reference proteome</keyword>
<gene>
    <name evidence="9" type="ORF">M0811_07528</name>
</gene>
<dbReference type="OrthoDB" id="270293at2759"/>
<dbReference type="GO" id="GO:0005537">
    <property type="term" value="F:D-mannose binding"/>
    <property type="evidence" value="ECO:0007669"/>
    <property type="project" value="TreeGrafter"/>
</dbReference>
<dbReference type="Proteomes" id="UP001149090">
    <property type="component" value="Unassembled WGS sequence"/>
</dbReference>
<reference evidence="9" key="1">
    <citation type="submission" date="2022-10" db="EMBL/GenBank/DDBJ databases">
        <title>Novel sulphate-reducing endosymbionts in the free-living metamonad Anaeramoeba.</title>
        <authorList>
            <person name="Jerlstrom-Hultqvist J."/>
            <person name="Cepicka I."/>
            <person name="Gallot-Lavallee L."/>
            <person name="Salas-Leiva D."/>
            <person name="Curtis B.A."/>
            <person name="Zahonova K."/>
            <person name="Pipaliya S."/>
            <person name="Dacks J."/>
            <person name="Roger A.J."/>
        </authorList>
    </citation>
    <scope>NUCLEOTIDE SEQUENCE</scope>
    <source>
        <strain evidence="9">BMAN</strain>
    </source>
</reference>
<dbReference type="AlphaFoldDB" id="A0A9Q0RCI2"/>
<evidence type="ECO:0000256" key="3">
    <source>
        <dbReference type="ARBA" id="ARBA00022729"/>
    </source>
</evidence>
<evidence type="ECO:0000256" key="6">
    <source>
        <dbReference type="SAM" id="Phobius"/>
    </source>
</evidence>
<keyword evidence="3 7" id="KW-0732">Signal</keyword>